<proteinExistence type="predicted"/>
<organism evidence="6 7">
    <name type="scientific">Candidatus Methylomirabilis lanthanidiphila</name>
    <dbReference type="NCBI Taxonomy" id="2211376"/>
    <lineage>
        <taxon>Bacteria</taxon>
        <taxon>Candidatus Methylomirabilota</taxon>
        <taxon>Candidatus Methylomirabilia</taxon>
        <taxon>Candidatus Methylomirabilales</taxon>
        <taxon>Candidatus Methylomirabilaceae</taxon>
        <taxon>Candidatus Methylomirabilis</taxon>
    </lineage>
</organism>
<feature type="domain" description="HTH tetR-type" evidence="5">
    <location>
        <begin position="2"/>
        <end position="62"/>
    </location>
</feature>
<keyword evidence="3" id="KW-0804">Transcription</keyword>
<accession>A0A564ZFX4</accession>
<sequence length="224" mass="25006">MAATRERLVNAALALFARQGIYDTTVEDITEAADVGKGTFYQHFPSKNAIIRHLLHEGFSDLLEQCRREARAASTAAERVQCLLRVQFQFFNKRRDLLILFHQVRGWLKLHTDEGRSLQKEYERYIRFLASELGTSLDERQWSRATLRQMACAMAGLVTGYLSYLVISGVRQDDAGVLDIPIRIFLEGIVGDTGHGVAYKGKVSSARGGGAKARLAATSEGVER</sequence>
<dbReference type="InterPro" id="IPR001647">
    <property type="entry name" value="HTH_TetR"/>
</dbReference>
<evidence type="ECO:0000256" key="2">
    <source>
        <dbReference type="ARBA" id="ARBA00023125"/>
    </source>
</evidence>
<evidence type="ECO:0000259" key="5">
    <source>
        <dbReference type="PROSITE" id="PS50977"/>
    </source>
</evidence>
<name>A0A564ZFX4_9BACT</name>
<protein>
    <submittedName>
        <fullName evidence="6">HTH-type transcriptional repressor KstR2</fullName>
    </submittedName>
</protein>
<evidence type="ECO:0000313" key="6">
    <source>
        <dbReference type="EMBL" id="VUZ84184.1"/>
    </source>
</evidence>
<dbReference type="PROSITE" id="PS50977">
    <property type="entry name" value="HTH_TETR_2"/>
    <property type="match status" value="1"/>
</dbReference>
<evidence type="ECO:0000256" key="1">
    <source>
        <dbReference type="ARBA" id="ARBA00023015"/>
    </source>
</evidence>
<dbReference type="GO" id="GO:0000976">
    <property type="term" value="F:transcription cis-regulatory region binding"/>
    <property type="evidence" value="ECO:0007669"/>
    <property type="project" value="TreeGrafter"/>
</dbReference>
<keyword evidence="1" id="KW-0805">Transcription regulation</keyword>
<dbReference type="InterPro" id="IPR023772">
    <property type="entry name" value="DNA-bd_HTH_TetR-type_CS"/>
</dbReference>
<keyword evidence="7" id="KW-1185">Reference proteome</keyword>
<dbReference type="PANTHER" id="PTHR30055:SF234">
    <property type="entry name" value="HTH-TYPE TRANSCRIPTIONAL REGULATOR BETI"/>
    <property type="match status" value="1"/>
</dbReference>
<evidence type="ECO:0000256" key="3">
    <source>
        <dbReference type="ARBA" id="ARBA00023163"/>
    </source>
</evidence>
<dbReference type="GO" id="GO:0003700">
    <property type="term" value="F:DNA-binding transcription factor activity"/>
    <property type="evidence" value="ECO:0007669"/>
    <property type="project" value="TreeGrafter"/>
</dbReference>
<dbReference type="AlphaFoldDB" id="A0A564ZFX4"/>
<keyword evidence="2 4" id="KW-0238">DNA-binding</keyword>
<dbReference type="InterPro" id="IPR009057">
    <property type="entry name" value="Homeodomain-like_sf"/>
</dbReference>
<dbReference type="InterPro" id="IPR050109">
    <property type="entry name" value="HTH-type_TetR-like_transc_reg"/>
</dbReference>
<dbReference type="SUPFAM" id="SSF46689">
    <property type="entry name" value="Homeodomain-like"/>
    <property type="match status" value="1"/>
</dbReference>
<dbReference type="PROSITE" id="PS01081">
    <property type="entry name" value="HTH_TETR_1"/>
    <property type="match status" value="1"/>
</dbReference>
<dbReference type="PRINTS" id="PR00455">
    <property type="entry name" value="HTHTETR"/>
</dbReference>
<dbReference type="Pfam" id="PF00440">
    <property type="entry name" value="TetR_N"/>
    <property type="match status" value="1"/>
</dbReference>
<dbReference type="PANTHER" id="PTHR30055">
    <property type="entry name" value="HTH-TYPE TRANSCRIPTIONAL REGULATOR RUTR"/>
    <property type="match status" value="1"/>
</dbReference>
<feature type="DNA-binding region" description="H-T-H motif" evidence="4">
    <location>
        <begin position="25"/>
        <end position="44"/>
    </location>
</feature>
<evidence type="ECO:0000256" key="4">
    <source>
        <dbReference type="PROSITE-ProRule" id="PRU00335"/>
    </source>
</evidence>
<dbReference type="Proteomes" id="UP000334340">
    <property type="component" value="Unassembled WGS sequence"/>
</dbReference>
<evidence type="ECO:0000313" key="7">
    <source>
        <dbReference type="Proteomes" id="UP000334340"/>
    </source>
</evidence>
<dbReference type="Gene3D" id="1.10.357.10">
    <property type="entry name" value="Tetracycline Repressor, domain 2"/>
    <property type="match status" value="1"/>
</dbReference>
<gene>
    <name evidence="6" type="primary">kstR2</name>
    <name evidence="6" type="ORF">MELA_00550</name>
</gene>
<reference evidence="6 7" key="1">
    <citation type="submission" date="2019-07" db="EMBL/GenBank/DDBJ databases">
        <authorList>
            <person name="Cremers G."/>
        </authorList>
    </citation>
    <scope>NUCLEOTIDE SEQUENCE [LARGE SCALE GENOMIC DNA]</scope>
</reference>
<dbReference type="EMBL" id="CABIKM010000007">
    <property type="protein sequence ID" value="VUZ84184.1"/>
    <property type="molecule type" value="Genomic_DNA"/>
</dbReference>